<accession>A0A4Y2MXM8</accession>
<organism evidence="1 2">
    <name type="scientific">Araneus ventricosus</name>
    <name type="common">Orbweaver spider</name>
    <name type="synonym">Epeira ventricosa</name>
    <dbReference type="NCBI Taxonomy" id="182803"/>
    <lineage>
        <taxon>Eukaryota</taxon>
        <taxon>Metazoa</taxon>
        <taxon>Ecdysozoa</taxon>
        <taxon>Arthropoda</taxon>
        <taxon>Chelicerata</taxon>
        <taxon>Arachnida</taxon>
        <taxon>Araneae</taxon>
        <taxon>Araneomorphae</taxon>
        <taxon>Entelegynae</taxon>
        <taxon>Araneoidea</taxon>
        <taxon>Araneidae</taxon>
        <taxon>Araneus</taxon>
    </lineage>
</organism>
<keyword evidence="2" id="KW-1185">Reference proteome</keyword>
<evidence type="ECO:0000313" key="2">
    <source>
        <dbReference type="Proteomes" id="UP000499080"/>
    </source>
</evidence>
<proteinExistence type="predicted"/>
<dbReference type="EMBL" id="BGPR01008065">
    <property type="protein sequence ID" value="GBN31312.1"/>
    <property type="molecule type" value="Genomic_DNA"/>
</dbReference>
<gene>
    <name evidence="1" type="ORF">AVEN_267071_1</name>
</gene>
<sequence>MYVPKEWVNLVESSSRKFIVTLMEDDDFIHILQLNTFFPKTVEGIRGMQVLHFKKSCPTTLFYKETSGSIEEFKELSMVACKSGRLPAQFPVLQPAGMKLKLKKKKYENLMELLQFVPPIYRQFYIGLLHNTTTEATTSVVEEGGEFEVDNVYNTDTDY</sequence>
<name>A0A4Y2MXM8_ARAVE</name>
<protein>
    <submittedName>
        <fullName evidence="1">Uncharacterized protein</fullName>
    </submittedName>
</protein>
<dbReference type="AlphaFoldDB" id="A0A4Y2MXM8"/>
<evidence type="ECO:0000313" key="1">
    <source>
        <dbReference type="EMBL" id="GBN31312.1"/>
    </source>
</evidence>
<comment type="caution">
    <text evidence="1">The sequence shown here is derived from an EMBL/GenBank/DDBJ whole genome shotgun (WGS) entry which is preliminary data.</text>
</comment>
<dbReference type="OrthoDB" id="6769113at2759"/>
<reference evidence="1 2" key="1">
    <citation type="journal article" date="2019" name="Sci. Rep.">
        <title>Orb-weaving spider Araneus ventricosus genome elucidates the spidroin gene catalogue.</title>
        <authorList>
            <person name="Kono N."/>
            <person name="Nakamura H."/>
            <person name="Ohtoshi R."/>
            <person name="Moran D.A.P."/>
            <person name="Shinohara A."/>
            <person name="Yoshida Y."/>
            <person name="Fujiwara M."/>
            <person name="Mori M."/>
            <person name="Tomita M."/>
            <person name="Arakawa K."/>
        </authorList>
    </citation>
    <scope>NUCLEOTIDE SEQUENCE [LARGE SCALE GENOMIC DNA]</scope>
</reference>
<dbReference type="Proteomes" id="UP000499080">
    <property type="component" value="Unassembled WGS sequence"/>
</dbReference>